<dbReference type="EMBL" id="ATJV01000114">
    <property type="protein sequence ID" value="EPZ13861.1"/>
    <property type="molecule type" value="Genomic_DNA"/>
</dbReference>
<keyword evidence="1" id="KW-0472">Membrane</keyword>
<dbReference type="PATRIC" id="fig|1348657.5.peg.3585"/>
<gene>
    <name evidence="3" type="ORF">M622_07770</name>
</gene>
<feature type="domain" description="VTT" evidence="2">
    <location>
        <begin position="68"/>
        <end position="188"/>
    </location>
</feature>
<keyword evidence="1" id="KW-1133">Transmembrane helix</keyword>
<evidence type="ECO:0000256" key="1">
    <source>
        <dbReference type="SAM" id="Phobius"/>
    </source>
</evidence>
<name>S9ZGX7_9RHOO</name>
<dbReference type="STRING" id="1348657.M622_07770"/>
<comment type="caution">
    <text evidence="3">The sequence shown here is derived from an EMBL/GenBank/DDBJ whole genome shotgun (WGS) entry which is preliminary data.</text>
</comment>
<keyword evidence="1" id="KW-0812">Transmembrane</keyword>
<feature type="transmembrane region" description="Helical" evidence="1">
    <location>
        <begin position="206"/>
        <end position="223"/>
    </location>
</feature>
<dbReference type="InterPro" id="IPR032816">
    <property type="entry name" value="VTT_dom"/>
</dbReference>
<evidence type="ECO:0000259" key="2">
    <source>
        <dbReference type="Pfam" id="PF09335"/>
    </source>
</evidence>
<protein>
    <recommendedName>
        <fullName evidence="2">VTT domain-containing protein</fullName>
    </recommendedName>
</protein>
<organism evidence="3 4">
    <name type="scientific">Thauera terpenica 58Eu</name>
    <dbReference type="NCBI Taxonomy" id="1348657"/>
    <lineage>
        <taxon>Bacteria</taxon>
        <taxon>Pseudomonadati</taxon>
        <taxon>Pseudomonadota</taxon>
        <taxon>Betaproteobacteria</taxon>
        <taxon>Rhodocyclales</taxon>
        <taxon>Zoogloeaceae</taxon>
        <taxon>Thauera</taxon>
    </lineage>
</organism>
<feature type="transmembrane region" description="Helical" evidence="1">
    <location>
        <begin position="55"/>
        <end position="80"/>
    </location>
</feature>
<keyword evidence="4" id="KW-1185">Reference proteome</keyword>
<dbReference type="Pfam" id="PF09335">
    <property type="entry name" value="VTT_dom"/>
    <property type="match status" value="1"/>
</dbReference>
<evidence type="ECO:0000313" key="4">
    <source>
        <dbReference type="Proteomes" id="UP000015455"/>
    </source>
</evidence>
<sequence length="235" mass="25620">MLCFTTALTGGGRAQAKLRHGNGDALLWIRRHFHIGPVTGAAPDNRMISALVASYGYFAVFIGTLLEGETILIAAGYAAHRGLLDWPLVVVVAMAGGTLGDQLAFMLGRWRGEALFARFPALAQRKEKVFRLLARYDVLFILSLRFIYGLRIAGPAILGSSRMSMGRFALFNVIGAALWAVIIAGVGWFFGAALEAILTDIKKIEEVLLLAILVAGVGIWLWHRRRATANIDRVD</sequence>
<dbReference type="GO" id="GO:0005886">
    <property type="term" value="C:plasma membrane"/>
    <property type="evidence" value="ECO:0007669"/>
    <property type="project" value="TreeGrafter"/>
</dbReference>
<proteinExistence type="predicted"/>
<dbReference type="eggNOG" id="COG0586">
    <property type="taxonomic scope" value="Bacteria"/>
</dbReference>
<dbReference type="InterPro" id="IPR051311">
    <property type="entry name" value="DedA_domain"/>
</dbReference>
<dbReference type="PANTHER" id="PTHR42709">
    <property type="entry name" value="ALKALINE PHOSPHATASE LIKE PROTEIN"/>
    <property type="match status" value="1"/>
</dbReference>
<dbReference type="PANTHER" id="PTHR42709:SF2">
    <property type="entry name" value="INNER MEMBRANE PROTEIN YOHD"/>
    <property type="match status" value="1"/>
</dbReference>
<feature type="transmembrane region" description="Helical" evidence="1">
    <location>
        <begin position="168"/>
        <end position="194"/>
    </location>
</feature>
<reference evidence="3 4" key="1">
    <citation type="submission" date="2013-06" db="EMBL/GenBank/DDBJ databases">
        <title>Draft genome sequence of Thauera terpenica.</title>
        <authorList>
            <person name="Liu B."/>
            <person name="Frostegard A.H."/>
            <person name="Shapleigh J.P."/>
        </authorList>
    </citation>
    <scope>NUCLEOTIDE SEQUENCE [LARGE SCALE GENOMIC DNA]</scope>
    <source>
        <strain evidence="3 4">58Eu</strain>
    </source>
</reference>
<feature type="transmembrane region" description="Helical" evidence="1">
    <location>
        <begin position="86"/>
        <end position="108"/>
    </location>
</feature>
<dbReference type="Proteomes" id="UP000015455">
    <property type="component" value="Unassembled WGS sequence"/>
</dbReference>
<evidence type="ECO:0000313" key="3">
    <source>
        <dbReference type="EMBL" id="EPZ13861.1"/>
    </source>
</evidence>
<dbReference type="AlphaFoldDB" id="S9ZGX7"/>
<accession>S9ZGX7</accession>